<dbReference type="Proteomes" id="UP000564629">
    <property type="component" value="Unassembled WGS sequence"/>
</dbReference>
<dbReference type="InterPro" id="IPR002523">
    <property type="entry name" value="MgTranspt_CorA/ZnTranspt_ZntB"/>
</dbReference>
<keyword evidence="6" id="KW-0460">Magnesium</keyword>
<comment type="similarity">
    <text evidence="2">Belongs to the CorA metal ion transporter (MIT) (TC 1.A.35) family.</text>
</comment>
<evidence type="ECO:0000256" key="5">
    <source>
        <dbReference type="ARBA" id="ARBA00022692"/>
    </source>
</evidence>
<protein>
    <submittedName>
        <fullName evidence="13">Magnesium transport protein CorA</fullName>
    </submittedName>
    <submittedName>
        <fullName evidence="14">Magnesium transporter</fullName>
    </submittedName>
</protein>
<dbReference type="InterPro" id="IPR045861">
    <property type="entry name" value="CorA_cytoplasmic_dom"/>
</dbReference>
<dbReference type="Pfam" id="PF01544">
    <property type="entry name" value="CorA"/>
    <property type="match status" value="1"/>
</dbReference>
<keyword evidence="5 12" id="KW-0812">Transmembrane</keyword>
<evidence type="ECO:0000256" key="6">
    <source>
        <dbReference type="ARBA" id="ARBA00022842"/>
    </source>
</evidence>
<sequence length="326" mass="35631">MEHAWVHGDDGWTATAPDGLLGLLAAPEPPAAWVHVDSLDALADAARQAGVPESVVRRSVAGGGVREPRHPQLRRLPGGGRYLVSPTLTYDAATRDVRTGLWAALVVDEVTLTAEEGPGALLDDVLEHLGDAEHLPQDRGSHVFAAVLMSLVRRAGDVEAGIGEAVADVEQVVFTPDAGDPAEVVYDLKREIAEARRALVPLLAAFPELVAEQEDSRRETRTMRWMRRLDAVLTKVDRHLDAHDDLLGDMLNVHLSRVSVRQNEDMRKISAWAAIIAVPTLIAGVYGMNFDHMPELHWLVGYPAALLLMGGAAFWLFRLFKRSGWL</sequence>
<dbReference type="InterPro" id="IPR045863">
    <property type="entry name" value="CorA_TM1_TM2"/>
</dbReference>
<organism evidence="13 15">
    <name type="scientific">Cellulomonas hominis</name>
    <dbReference type="NCBI Taxonomy" id="156981"/>
    <lineage>
        <taxon>Bacteria</taxon>
        <taxon>Bacillati</taxon>
        <taxon>Actinomycetota</taxon>
        <taxon>Actinomycetes</taxon>
        <taxon>Micrococcales</taxon>
        <taxon>Cellulomonadaceae</taxon>
        <taxon>Cellulomonas</taxon>
    </lineage>
</organism>
<name>A0A511FD76_9CELL</name>
<evidence type="ECO:0000256" key="2">
    <source>
        <dbReference type="ARBA" id="ARBA00009765"/>
    </source>
</evidence>
<evidence type="ECO:0000256" key="12">
    <source>
        <dbReference type="SAM" id="Phobius"/>
    </source>
</evidence>
<evidence type="ECO:0000256" key="4">
    <source>
        <dbReference type="ARBA" id="ARBA00022475"/>
    </source>
</evidence>
<evidence type="ECO:0000313" key="16">
    <source>
        <dbReference type="Proteomes" id="UP000564629"/>
    </source>
</evidence>
<evidence type="ECO:0000256" key="1">
    <source>
        <dbReference type="ARBA" id="ARBA00004651"/>
    </source>
</evidence>
<comment type="catalytic activity">
    <reaction evidence="10">
        <text>Mg(2+)(in) = Mg(2+)(out)</text>
        <dbReference type="Rhea" id="RHEA:29827"/>
        <dbReference type="ChEBI" id="CHEBI:18420"/>
    </reaction>
</comment>
<keyword evidence="7 12" id="KW-1133">Transmembrane helix</keyword>
<evidence type="ECO:0000256" key="9">
    <source>
        <dbReference type="ARBA" id="ARBA00023136"/>
    </source>
</evidence>
<dbReference type="RefSeq" id="WP_168431211.1">
    <property type="nucleotide sequence ID" value="NZ_BJVQ01000032.1"/>
</dbReference>
<gene>
    <name evidence="13" type="primary">corA</name>
    <name evidence="13" type="ORF">CHO01_23120</name>
    <name evidence="14" type="ORF">HNR08_004055</name>
</gene>
<keyword evidence="15" id="KW-1185">Reference proteome</keyword>
<dbReference type="GO" id="GO:0050897">
    <property type="term" value="F:cobalt ion binding"/>
    <property type="evidence" value="ECO:0007669"/>
    <property type="project" value="TreeGrafter"/>
</dbReference>
<dbReference type="GO" id="GO:0015087">
    <property type="term" value="F:cobalt ion transmembrane transporter activity"/>
    <property type="evidence" value="ECO:0007669"/>
    <property type="project" value="TreeGrafter"/>
</dbReference>
<reference evidence="14 16" key="2">
    <citation type="submission" date="2020-08" db="EMBL/GenBank/DDBJ databases">
        <title>Sequencing the genomes of 1000 actinobacteria strains.</title>
        <authorList>
            <person name="Klenk H.-P."/>
        </authorList>
    </citation>
    <scope>NUCLEOTIDE SEQUENCE [LARGE SCALE GENOMIC DNA]</scope>
    <source>
        <strain evidence="14 16">DSM 9581</strain>
    </source>
</reference>
<proteinExistence type="inferred from homology"/>
<evidence type="ECO:0000256" key="10">
    <source>
        <dbReference type="ARBA" id="ARBA00034269"/>
    </source>
</evidence>
<reference evidence="13 15" key="1">
    <citation type="submission" date="2019-07" db="EMBL/GenBank/DDBJ databases">
        <title>Whole genome shotgun sequence of Cellulomonas hominis NBRC 16055.</title>
        <authorList>
            <person name="Hosoyama A."/>
            <person name="Uohara A."/>
            <person name="Ohji S."/>
            <person name="Ichikawa N."/>
        </authorList>
    </citation>
    <scope>NUCLEOTIDE SEQUENCE [LARGE SCALE GENOMIC DNA]</scope>
    <source>
        <strain evidence="13 15">NBRC 16055</strain>
    </source>
</reference>
<dbReference type="GO" id="GO:0000287">
    <property type="term" value="F:magnesium ion binding"/>
    <property type="evidence" value="ECO:0007669"/>
    <property type="project" value="TreeGrafter"/>
</dbReference>
<evidence type="ECO:0000256" key="3">
    <source>
        <dbReference type="ARBA" id="ARBA00022448"/>
    </source>
</evidence>
<keyword evidence="4" id="KW-1003">Cell membrane</keyword>
<feature type="transmembrane region" description="Helical" evidence="12">
    <location>
        <begin position="269"/>
        <end position="288"/>
    </location>
</feature>
<dbReference type="EMBL" id="JACHDN010000001">
    <property type="protein sequence ID" value="MBB5475319.1"/>
    <property type="molecule type" value="Genomic_DNA"/>
</dbReference>
<keyword evidence="9 12" id="KW-0472">Membrane</keyword>
<evidence type="ECO:0000256" key="11">
    <source>
        <dbReference type="ARBA" id="ARBA00045497"/>
    </source>
</evidence>
<keyword evidence="3" id="KW-0813">Transport</keyword>
<dbReference type="AlphaFoldDB" id="A0A511FD76"/>
<dbReference type="FunFam" id="1.20.58.340:FF:000004">
    <property type="entry name" value="Magnesium transport protein CorA"/>
    <property type="match status" value="1"/>
</dbReference>
<dbReference type="SUPFAM" id="SSF144083">
    <property type="entry name" value="Magnesium transport protein CorA, transmembrane region"/>
    <property type="match status" value="1"/>
</dbReference>
<dbReference type="PANTHER" id="PTHR46494">
    <property type="entry name" value="CORA FAMILY METAL ION TRANSPORTER (EUROFUNG)"/>
    <property type="match status" value="1"/>
</dbReference>
<evidence type="ECO:0000313" key="13">
    <source>
        <dbReference type="EMBL" id="GEL47196.1"/>
    </source>
</evidence>
<keyword evidence="8" id="KW-0406">Ion transport</keyword>
<dbReference type="PANTHER" id="PTHR46494:SF1">
    <property type="entry name" value="CORA FAMILY METAL ION TRANSPORTER (EUROFUNG)"/>
    <property type="match status" value="1"/>
</dbReference>
<dbReference type="Gene3D" id="1.20.58.340">
    <property type="entry name" value="Magnesium transport protein CorA, transmembrane region"/>
    <property type="match status" value="2"/>
</dbReference>
<feature type="transmembrane region" description="Helical" evidence="12">
    <location>
        <begin position="300"/>
        <end position="320"/>
    </location>
</feature>
<evidence type="ECO:0000256" key="7">
    <source>
        <dbReference type="ARBA" id="ARBA00022989"/>
    </source>
</evidence>
<comment type="subcellular location">
    <subcellularLocation>
        <location evidence="1">Cell membrane</location>
        <topology evidence="1">Multi-pass membrane protein</topology>
    </subcellularLocation>
</comment>
<accession>A0A511FD76</accession>
<dbReference type="EMBL" id="BJVQ01000032">
    <property type="protein sequence ID" value="GEL47196.1"/>
    <property type="molecule type" value="Genomic_DNA"/>
</dbReference>
<dbReference type="GO" id="GO:0005886">
    <property type="term" value="C:plasma membrane"/>
    <property type="evidence" value="ECO:0007669"/>
    <property type="project" value="UniProtKB-SubCell"/>
</dbReference>
<evidence type="ECO:0000313" key="15">
    <source>
        <dbReference type="Proteomes" id="UP000321723"/>
    </source>
</evidence>
<evidence type="ECO:0000313" key="14">
    <source>
        <dbReference type="EMBL" id="MBB5475319.1"/>
    </source>
</evidence>
<comment type="caution">
    <text evidence="13">The sequence shown here is derived from an EMBL/GenBank/DDBJ whole genome shotgun (WGS) entry which is preliminary data.</text>
</comment>
<dbReference type="Proteomes" id="UP000321723">
    <property type="component" value="Unassembled WGS sequence"/>
</dbReference>
<evidence type="ECO:0000256" key="8">
    <source>
        <dbReference type="ARBA" id="ARBA00023065"/>
    </source>
</evidence>
<dbReference type="SUPFAM" id="SSF143865">
    <property type="entry name" value="CorA soluble domain-like"/>
    <property type="match status" value="1"/>
</dbReference>
<comment type="function">
    <text evidence="11">Mediates influx of magnesium ions. Alternates between open and closed states. Activated by low cytoplasmic Mg(2+) levels. Inactive when cytoplasmic Mg(2+) levels are high.</text>
</comment>
<dbReference type="GO" id="GO:0015095">
    <property type="term" value="F:magnesium ion transmembrane transporter activity"/>
    <property type="evidence" value="ECO:0007669"/>
    <property type="project" value="TreeGrafter"/>
</dbReference>